<comment type="caution">
    <text evidence="3">The sequence shown here is derived from an EMBL/GenBank/DDBJ whole genome shotgun (WGS) entry which is preliminary data.</text>
</comment>
<reference evidence="3 4" key="2">
    <citation type="journal article" date="2021" name="Syst. Appl. Microbiol.">
        <title>Phylogenetic classification of ten novel species belonging to the genus Bifidobacterium comprising B. phasiani sp. nov., B. pongonis sp. nov., B. saguinibicoloris sp. nov., B. colobi sp. nov., B. simiiventris sp. nov., B. santillanense sp. nov., B. miconis sp. nov., B. amazonense sp. nov., B. pluvialisilvae sp. nov., and B. miconisargentati sp. nov.</title>
        <authorList>
            <person name="Lugli G.A."/>
            <person name="Calvete-Torre I."/>
            <person name="Alessandri G."/>
            <person name="Milani C."/>
            <person name="Turroni F."/>
            <person name="Laiolo P."/>
            <person name="Ossiprandi M.C."/>
            <person name="Margolles A."/>
            <person name="Ruiz L."/>
            <person name="Ventura M."/>
        </authorList>
    </citation>
    <scope>NUCLEOTIDE SEQUENCE [LARGE SCALE GENOMIC DNA]</scope>
    <source>
        <strain evidence="3 4">MA1</strain>
    </source>
</reference>
<protein>
    <recommendedName>
        <fullName evidence="5">Lipoprotein</fullName>
    </recommendedName>
</protein>
<feature type="region of interest" description="Disordered" evidence="1">
    <location>
        <begin position="289"/>
        <end position="309"/>
    </location>
</feature>
<dbReference type="PROSITE" id="PS51257">
    <property type="entry name" value="PROKAR_LIPOPROTEIN"/>
    <property type="match status" value="1"/>
</dbReference>
<name>A0ABS9VSU6_9BIFI</name>
<evidence type="ECO:0000256" key="1">
    <source>
        <dbReference type="SAM" id="MobiDB-lite"/>
    </source>
</evidence>
<evidence type="ECO:0000313" key="4">
    <source>
        <dbReference type="Proteomes" id="UP000710815"/>
    </source>
</evidence>
<proteinExistence type="predicted"/>
<dbReference type="RefSeq" id="WP_241512979.1">
    <property type="nucleotide sequence ID" value="NZ_JAFEJT020000006.1"/>
</dbReference>
<gene>
    <name evidence="3" type="ORF">JS533_002515</name>
</gene>
<feature type="chain" id="PRO_5045758915" description="Lipoprotein" evidence="2">
    <location>
        <begin position="36"/>
        <end position="346"/>
    </location>
</feature>
<dbReference type="EMBL" id="JAFEJT020000006">
    <property type="protein sequence ID" value="MCH9275152.1"/>
    <property type="molecule type" value="Genomic_DNA"/>
</dbReference>
<organism evidence="3 4">
    <name type="scientific">Bifidobacterium amazonense</name>
    <dbReference type="NCBI Taxonomy" id="2809027"/>
    <lineage>
        <taxon>Bacteria</taxon>
        <taxon>Bacillati</taxon>
        <taxon>Actinomycetota</taxon>
        <taxon>Actinomycetes</taxon>
        <taxon>Bifidobacteriales</taxon>
        <taxon>Bifidobacteriaceae</taxon>
        <taxon>Bifidobacterium</taxon>
    </lineage>
</organism>
<keyword evidence="2" id="KW-0732">Signal</keyword>
<evidence type="ECO:0008006" key="5">
    <source>
        <dbReference type="Google" id="ProtNLM"/>
    </source>
</evidence>
<reference evidence="3 4" key="1">
    <citation type="journal article" date="2021" name="Environ. Microbiol.">
        <title>Genetic insights into the dark matter of the mammalian gut microbiota through targeted genome reconstruction.</title>
        <authorList>
            <person name="Lugli G.A."/>
            <person name="Alessandri G."/>
            <person name="Milani C."/>
            <person name="Viappiani A."/>
            <person name="Fontana F."/>
            <person name="Tarracchini C."/>
            <person name="Mancabelli L."/>
            <person name="Argentini C."/>
            <person name="Ruiz L."/>
            <person name="Margolles A."/>
            <person name="van Sinderen D."/>
            <person name="Turroni F."/>
            <person name="Ventura M."/>
        </authorList>
    </citation>
    <scope>NUCLEOTIDE SEQUENCE [LARGE SCALE GENOMIC DNA]</scope>
    <source>
        <strain evidence="3 4">MA1</strain>
    </source>
</reference>
<feature type="signal peptide" evidence="2">
    <location>
        <begin position="1"/>
        <end position="35"/>
    </location>
</feature>
<evidence type="ECO:0000313" key="3">
    <source>
        <dbReference type="EMBL" id="MCH9275152.1"/>
    </source>
</evidence>
<sequence length="346" mass="35063">MQTRQEDRLACSPLVARLVATAVTLAATLSLSSCAAPRFVGRAESEQAPSACESAYYSASDATAVSSAGSGWPAVRRYLAARSAASAWIEVAAQCTERFSEGVIRAAQSQHTAAVLGDRLGLDDGGTSETHTDDAQADDTVQSDDDAGVTSADLAPADITSTAANAAHDLTGVDDLSVDASVLSSMALAEDRAGFVVEILTARGNDDDATLALSSMHKSAGERLVSLSGVAPADDPRQKTYDVSQLVAHPDGIADPATGLAAPTLAVAEINCAREELAALSPGGVAGTSASSSASSSASGASASSSLNGEAREQTASLRLLARFVASRAARAFSYGYPAFDQALFG</sequence>
<dbReference type="Proteomes" id="UP000710815">
    <property type="component" value="Unassembled WGS sequence"/>
</dbReference>
<accession>A0ABS9VSU6</accession>
<keyword evidence="4" id="KW-1185">Reference proteome</keyword>
<evidence type="ECO:0000256" key="2">
    <source>
        <dbReference type="SAM" id="SignalP"/>
    </source>
</evidence>
<feature type="compositionally biased region" description="Acidic residues" evidence="1">
    <location>
        <begin position="135"/>
        <end position="147"/>
    </location>
</feature>
<feature type="compositionally biased region" description="Low complexity" evidence="1">
    <location>
        <begin position="289"/>
        <end position="306"/>
    </location>
</feature>
<feature type="region of interest" description="Disordered" evidence="1">
    <location>
        <begin position="118"/>
        <end position="148"/>
    </location>
</feature>